<dbReference type="EMBL" id="SODV01000002">
    <property type="protein sequence ID" value="TDW96323.1"/>
    <property type="molecule type" value="Genomic_DNA"/>
</dbReference>
<proteinExistence type="predicted"/>
<dbReference type="OrthoDB" id="9768177at2"/>
<feature type="signal peptide" evidence="4">
    <location>
        <begin position="1"/>
        <end position="22"/>
    </location>
</feature>
<sequence length="1070" mass="117136">MRSPRFPICLLILLLSCQAVLAGGGKPAVSGIVTDSYGHPLAGVLVSVKGQKTATVSGEDGAFHIDAGPGSTLTFQHPRFDFTQVRVGAANVVVRLNERFLTTQQSPGRAAEKADTVELPASASGKIDVLYGQTSSESFLGSISTIGAHEVGETPAPSILYALPGRLAGLDVNQTAGFSSFSTSALTSQNIFLGTFVPNNNSGAGPTDNSEFNVTLRGHGESMGQNPIAIVDGVQRELYSIDPRTIESISILKDPLSNLFLGQNSSRGALIITTRQPQSGPTHLDITAESGAQTSLGLPVPLPAYQYAYLLNEALLNDGKPVAYTQADFNAYRNHTDPYGHPDVNWYNTIIRKNPLLSRINLNASGGSNVARYVINVSYMDQQGMFVTSPANPYNTNLDLQRYIIDSKIDVNVNKNFEVRLQLFGRLQDGNQPGGSNGNASPAAGGGVPSILAGLLSTPNNAYPVYNPDGSFGGNQYYTQNLMAEVVGSGYEQSHLHDVLTNLDLKYKLDQVTKGLWVEGSGNVSVESQTLINRSLQTQVYQMKGTAGVDTTYLGFGKSVAQSNLYSQTAWARYRYFRLAAGYDRTFGDNGISAEIMADQKRTLLNYDLPSQLTNFNGKVAYNYKQKYFVEGAASVSGYNRYAPGHQYGFFYAGGLGWDVTKEPFFQRLFPWVDHFKMRATYGLTGNANVDYYGYYIWREHYQNVAGTYAIGSSYSSGQVNAWAEDGTNNSQVLPNSNATWEKADKFDGGVDLSFLHNTLLFTGDYYHERYFDVMQQRGDNIALIGISYPNENIGKDLYQGAEVSLTYQNHVGNVNYFATGNASVQQTKVLYMQEQYEQNAWNVRTGRPVGQLFGYIVNGLYQTGQAAATGPSIPGYTPKAGDLRYADLNGDGIINQFDEAPLGKGRPLIYYGLTLGFSVLGIECSALFQGVTNREEYEANPYIYEGFIAQNNQYSQAYQQVLGRWIPENAAVATSPRLTAGGNNYNYSPNNVYSSYFLHNGDFWRLKTLSVGYNLPYRVLRRAKIGGIKIFGSAQNLFTHEAFKGIDPEVSLPNYPLQRVLNLGINLKF</sequence>
<keyword evidence="3" id="KW-0998">Cell outer membrane</keyword>
<feature type="chain" id="PRO_5020352741" evidence="4">
    <location>
        <begin position="23"/>
        <end position="1070"/>
    </location>
</feature>
<organism evidence="5 6">
    <name type="scientific">Dinghuibacter silviterrae</name>
    <dbReference type="NCBI Taxonomy" id="1539049"/>
    <lineage>
        <taxon>Bacteria</taxon>
        <taxon>Pseudomonadati</taxon>
        <taxon>Bacteroidota</taxon>
        <taxon>Chitinophagia</taxon>
        <taxon>Chitinophagales</taxon>
        <taxon>Chitinophagaceae</taxon>
        <taxon>Dinghuibacter</taxon>
    </lineage>
</organism>
<keyword evidence="2" id="KW-0472">Membrane</keyword>
<dbReference type="AlphaFoldDB" id="A0A4R8DFE6"/>
<dbReference type="PROSITE" id="PS51257">
    <property type="entry name" value="PROKAR_LIPOPROTEIN"/>
    <property type="match status" value="1"/>
</dbReference>
<gene>
    <name evidence="5" type="ORF">EDB95_4149</name>
</gene>
<keyword evidence="4" id="KW-0732">Signal</keyword>
<evidence type="ECO:0000313" key="6">
    <source>
        <dbReference type="Proteomes" id="UP000294498"/>
    </source>
</evidence>
<dbReference type="Gene3D" id="2.170.130.10">
    <property type="entry name" value="TonB-dependent receptor, plug domain"/>
    <property type="match status" value="1"/>
</dbReference>
<dbReference type="GO" id="GO:0009279">
    <property type="term" value="C:cell outer membrane"/>
    <property type="evidence" value="ECO:0007669"/>
    <property type="project" value="UniProtKB-SubCell"/>
</dbReference>
<reference evidence="5 6" key="1">
    <citation type="submission" date="2019-03" db="EMBL/GenBank/DDBJ databases">
        <title>Genomic Encyclopedia of Type Strains, Phase IV (KMG-IV): sequencing the most valuable type-strain genomes for metagenomic binning, comparative biology and taxonomic classification.</title>
        <authorList>
            <person name="Goeker M."/>
        </authorList>
    </citation>
    <scope>NUCLEOTIDE SEQUENCE [LARGE SCALE GENOMIC DNA]</scope>
    <source>
        <strain evidence="5 6">DSM 100059</strain>
    </source>
</reference>
<evidence type="ECO:0000256" key="2">
    <source>
        <dbReference type="ARBA" id="ARBA00023136"/>
    </source>
</evidence>
<comment type="subcellular location">
    <subcellularLocation>
        <location evidence="1">Cell outer membrane</location>
    </subcellularLocation>
</comment>
<protein>
    <submittedName>
        <fullName evidence="5">TonB-linked SusC/RagA family outer membrane protein</fullName>
    </submittedName>
</protein>
<dbReference type="SUPFAM" id="SSF49464">
    <property type="entry name" value="Carboxypeptidase regulatory domain-like"/>
    <property type="match status" value="1"/>
</dbReference>
<evidence type="ECO:0000256" key="3">
    <source>
        <dbReference type="ARBA" id="ARBA00023237"/>
    </source>
</evidence>
<comment type="caution">
    <text evidence="5">The sequence shown here is derived from an EMBL/GenBank/DDBJ whole genome shotgun (WGS) entry which is preliminary data.</text>
</comment>
<dbReference type="SUPFAM" id="SSF56935">
    <property type="entry name" value="Porins"/>
    <property type="match status" value="1"/>
</dbReference>
<name>A0A4R8DFE6_9BACT</name>
<dbReference type="Proteomes" id="UP000294498">
    <property type="component" value="Unassembled WGS sequence"/>
</dbReference>
<accession>A0A4R8DFE6</accession>
<dbReference type="InterPro" id="IPR023996">
    <property type="entry name" value="TonB-dep_OMP_SusC/RagA"/>
</dbReference>
<evidence type="ECO:0000313" key="5">
    <source>
        <dbReference type="EMBL" id="TDW96323.1"/>
    </source>
</evidence>
<dbReference type="Gene3D" id="2.60.40.1120">
    <property type="entry name" value="Carboxypeptidase-like, regulatory domain"/>
    <property type="match status" value="1"/>
</dbReference>
<evidence type="ECO:0000256" key="1">
    <source>
        <dbReference type="ARBA" id="ARBA00004442"/>
    </source>
</evidence>
<dbReference type="NCBIfam" id="TIGR04056">
    <property type="entry name" value="OMP_RagA_SusC"/>
    <property type="match status" value="1"/>
</dbReference>
<dbReference type="InterPro" id="IPR036942">
    <property type="entry name" value="Beta-barrel_TonB_sf"/>
</dbReference>
<dbReference type="Gene3D" id="2.40.170.20">
    <property type="entry name" value="TonB-dependent receptor, beta-barrel domain"/>
    <property type="match status" value="1"/>
</dbReference>
<dbReference type="InterPro" id="IPR037066">
    <property type="entry name" value="Plug_dom_sf"/>
</dbReference>
<dbReference type="RefSeq" id="WP_133996551.1">
    <property type="nucleotide sequence ID" value="NZ_SODV01000002.1"/>
</dbReference>
<keyword evidence="6" id="KW-1185">Reference proteome</keyword>
<dbReference type="InterPro" id="IPR008969">
    <property type="entry name" value="CarboxyPept-like_regulatory"/>
</dbReference>
<evidence type="ECO:0000256" key="4">
    <source>
        <dbReference type="SAM" id="SignalP"/>
    </source>
</evidence>